<comment type="caution">
    <text evidence="2">The sequence shown here is derived from an EMBL/GenBank/DDBJ whole genome shotgun (WGS) entry which is preliminary data.</text>
</comment>
<organism evidence="2 3">
    <name type="scientific">Polyangium spumosum</name>
    <dbReference type="NCBI Taxonomy" id="889282"/>
    <lineage>
        <taxon>Bacteria</taxon>
        <taxon>Pseudomonadati</taxon>
        <taxon>Myxococcota</taxon>
        <taxon>Polyangia</taxon>
        <taxon>Polyangiales</taxon>
        <taxon>Polyangiaceae</taxon>
        <taxon>Polyangium</taxon>
    </lineage>
</organism>
<evidence type="ECO:0000313" key="2">
    <source>
        <dbReference type="EMBL" id="MRG93033.1"/>
    </source>
</evidence>
<keyword evidence="3" id="KW-1185">Reference proteome</keyword>
<dbReference type="OrthoDB" id="2472181at2"/>
<proteinExistence type="predicted"/>
<dbReference type="InterPro" id="IPR029058">
    <property type="entry name" value="AB_hydrolase_fold"/>
</dbReference>
<gene>
    <name evidence="2" type="ORF">GF068_13990</name>
</gene>
<sequence length="306" mass="34823">MTQLSQTKQELLRALIQNREASLQDVPSNLVQFKKGQPGAPAFFFFPATDGGISYFRYMAPHLPERMAFYGCQAPGFDEEREPLRTVEEVVEYTLRHIRAVQPHGPYYIGGFCMGGLPSYELACRLQEEGEEVAMLLQVMPVFLRPWACLPGTDALQLRAIEDHHFIFERLIGIQVPLPMERIRALPESERYDFVTGLVKEAGYLKGPAEEHLFRHRMKMYEAGLSAMLGYQPKRRLRGHVEVLVVGRQSHGELELDMNTSYTVHLRSLPPEQIHYHPLSADCASLFSGEDPDCSLISRRMAEMLG</sequence>
<dbReference type="InterPro" id="IPR001031">
    <property type="entry name" value="Thioesterase"/>
</dbReference>
<name>A0A6N7PLT5_9BACT</name>
<dbReference type="EMBL" id="WJIE01000004">
    <property type="protein sequence ID" value="MRG93033.1"/>
    <property type="molecule type" value="Genomic_DNA"/>
</dbReference>
<dbReference type="AlphaFoldDB" id="A0A6N7PLT5"/>
<evidence type="ECO:0000313" key="3">
    <source>
        <dbReference type="Proteomes" id="UP000440224"/>
    </source>
</evidence>
<dbReference type="SUPFAM" id="SSF53474">
    <property type="entry name" value="alpha/beta-Hydrolases"/>
    <property type="match status" value="1"/>
</dbReference>
<dbReference type="Pfam" id="PF00975">
    <property type="entry name" value="Thioesterase"/>
    <property type="match status" value="1"/>
</dbReference>
<dbReference type="Gene3D" id="3.40.50.1820">
    <property type="entry name" value="alpha/beta hydrolase"/>
    <property type="match status" value="1"/>
</dbReference>
<feature type="domain" description="Thioesterase" evidence="1">
    <location>
        <begin position="44"/>
        <end position="137"/>
    </location>
</feature>
<protein>
    <recommendedName>
        <fullName evidence="1">Thioesterase domain-containing protein</fullName>
    </recommendedName>
</protein>
<reference evidence="2 3" key="1">
    <citation type="submission" date="2019-10" db="EMBL/GenBank/DDBJ databases">
        <title>A soil myxobacterium in the family Polyangiaceae.</title>
        <authorList>
            <person name="Li Y."/>
            <person name="Wang J."/>
        </authorList>
    </citation>
    <scope>NUCLEOTIDE SEQUENCE [LARGE SCALE GENOMIC DNA]</scope>
    <source>
        <strain evidence="2 3">DSM 14734</strain>
    </source>
</reference>
<dbReference type="Proteomes" id="UP000440224">
    <property type="component" value="Unassembled WGS sequence"/>
</dbReference>
<accession>A0A6N7PLT5</accession>
<dbReference type="RefSeq" id="WP_153819906.1">
    <property type="nucleotide sequence ID" value="NZ_WJIE01000004.1"/>
</dbReference>
<evidence type="ECO:0000259" key="1">
    <source>
        <dbReference type="Pfam" id="PF00975"/>
    </source>
</evidence>